<sequence>MFGPLGVAGALPYHGLHLPLLLLLLPLLVQQVLQQQRLLLQQEGPVELAVLTQRLAQRHLLGQGQAALVQRRGEPRLIVVPEAAHRGVSAGGAVGHRESRGVLSVVGLVGHEVDLTDGLSDGI</sequence>
<keyword evidence="3" id="KW-1185">Reference proteome</keyword>
<evidence type="ECO:0000313" key="2">
    <source>
        <dbReference type="EMBL" id="TNN45794.1"/>
    </source>
</evidence>
<evidence type="ECO:0000256" key="1">
    <source>
        <dbReference type="SAM" id="Phobius"/>
    </source>
</evidence>
<dbReference type="EMBL" id="SRLO01000824">
    <property type="protein sequence ID" value="TNN45794.1"/>
    <property type="molecule type" value="Genomic_DNA"/>
</dbReference>
<comment type="caution">
    <text evidence="2">The sequence shown here is derived from an EMBL/GenBank/DDBJ whole genome shotgun (WGS) entry which is preliminary data.</text>
</comment>
<evidence type="ECO:0000313" key="3">
    <source>
        <dbReference type="Proteomes" id="UP000314294"/>
    </source>
</evidence>
<accession>A0A4Z2FZ09</accession>
<dbReference type="Proteomes" id="UP000314294">
    <property type="component" value="Unassembled WGS sequence"/>
</dbReference>
<feature type="transmembrane region" description="Helical" evidence="1">
    <location>
        <begin position="12"/>
        <end position="29"/>
    </location>
</feature>
<reference evidence="2 3" key="1">
    <citation type="submission" date="2019-03" db="EMBL/GenBank/DDBJ databases">
        <title>First draft genome of Liparis tanakae, snailfish: a comprehensive survey of snailfish specific genes.</title>
        <authorList>
            <person name="Kim W."/>
            <person name="Song I."/>
            <person name="Jeong J.-H."/>
            <person name="Kim D."/>
            <person name="Kim S."/>
            <person name="Ryu S."/>
            <person name="Song J.Y."/>
            <person name="Lee S.K."/>
        </authorList>
    </citation>
    <scope>NUCLEOTIDE SEQUENCE [LARGE SCALE GENOMIC DNA]</scope>
    <source>
        <tissue evidence="2">Muscle</tissue>
    </source>
</reference>
<protein>
    <submittedName>
        <fullName evidence="2">Uncharacterized protein</fullName>
    </submittedName>
</protein>
<proteinExistence type="predicted"/>
<keyword evidence="1" id="KW-0472">Membrane</keyword>
<dbReference type="AlphaFoldDB" id="A0A4Z2FZ09"/>
<name>A0A4Z2FZ09_9TELE</name>
<organism evidence="2 3">
    <name type="scientific">Liparis tanakae</name>
    <name type="common">Tanaka's snailfish</name>
    <dbReference type="NCBI Taxonomy" id="230148"/>
    <lineage>
        <taxon>Eukaryota</taxon>
        <taxon>Metazoa</taxon>
        <taxon>Chordata</taxon>
        <taxon>Craniata</taxon>
        <taxon>Vertebrata</taxon>
        <taxon>Euteleostomi</taxon>
        <taxon>Actinopterygii</taxon>
        <taxon>Neopterygii</taxon>
        <taxon>Teleostei</taxon>
        <taxon>Neoteleostei</taxon>
        <taxon>Acanthomorphata</taxon>
        <taxon>Eupercaria</taxon>
        <taxon>Perciformes</taxon>
        <taxon>Cottioidei</taxon>
        <taxon>Cottales</taxon>
        <taxon>Liparidae</taxon>
        <taxon>Liparis</taxon>
    </lineage>
</organism>
<keyword evidence="1" id="KW-0812">Transmembrane</keyword>
<gene>
    <name evidence="2" type="ORF">EYF80_044004</name>
</gene>
<keyword evidence="1" id="KW-1133">Transmembrane helix</keyword>